<proteinExistence type="predicted"/>
<dbReference type="AlphaFoldDB" id="A0A179GY74"/>
<reference evidence="1 2" key="1">
    <citation type="submission" date="2016-02" db="EMBL/GenBank/DDBJ databases">
        <title>Biosynthesis of antibiotic leucinostatins and their inhibition on Phytophthora in bio-control Purpureocillium lilacinum.</title>
        <authorList>
            <person name="Wang G."/>
            <person name="Liu Z."/>
            <person name="Lin R."/>
            <person name="Li E."/>
            <person name="Mao Z."/>
            <person name="Ling J."/>
            <person name="Yin W."/>
            <person name="Xie B."/>
        </authorList>
    </citation>
    <scope>NUCLEOTIDE SEQUENCE [LARGE SCALE GENOMIC DNA]</scope>
    <source>
        <strain evidence="1">PLFJ-1</strain>
    </source>
</reference>
<dbReference type="EMBL" id="LSBI01000008">
    <property type="protein sequence ID" value="OAQ82732.1"/>
    <property type="molecule type" value="Genomic_DNA"/>
</dbReference>
<organism evidence="1 2">
    <name type="scientific">Purpureocillium lilacinum</name>
    <name type="common">Paecilomyces lilacinus</name>
    <dbReference type="NCBI Taxonomy" id="33203"/>
    <lineage>
        <taxon>Eukaryota</taxon>
        <taxon>Fungi</taxon>
        <taxon>Dikarya</taxon>
        <taxon>Ascomycota</taxon>
        <taxon>Pezizomycotina</taxon>
        <taxon>Sordariomycetes</taxon>
        <taxon>Hypocreomycetidae</taxon>
        <taxon>Hypocreales</taxon>
        <taxon>Ophiocordycipitaceae</taxon>
        <taxon>Purpureocillium</taxon>
    </lineage>
</organism>
<gene>
    <name evidence="1" type="ORF">VFPFJ_08535</name>
</gene>
<comment type="caution">
    <text evidence="1">The sequence shown here is derived from an EMBL/GenBank/DDBJ whole genome shotgun (WGS) entry which is preliminary data.</text>
</comment>
<evidence type="ECO:0000313" key="2">
    <source>
        <dbReference type="Proteomes" id="UP000078340"/>
    </source>
</evidence>
<dbReference type="Proteomes" id="UP000078340">
    <property type="component" value="Unassembled WGS sequence"/>
</dbReference>
<accession>A0A179GY74</accession>
<protein>
    <submittedName>
        <fullName evidence="1">Uncharacterized protein</fullName>
    </submittedName>
</protein>
<name>A0A179GY74_PURLI</name>
<evidence type="ECO:0000313" key="1">
    <source>
        <dbReference type="EMBL" id="OAQ82732.1"/>
    </source>
</evidence>
<sequence length="243" mass="25946">MTATCARLAASATRVKSLRKASVDGDVGSWAGGCGTAGCAMALAGDDCCVEDRGPDETAREPMGEVIGAFMLCDGYSCTMAAKALTMRCVSRRWGRRCKLKAPLPGSNNKAGALVDWATLKESMTKRSCACEACDDAAETKWARQASAGCRTASGFGKRRSVEKPRWDRDCCKNKKGTDSPSDGDAVKGLEDCRAAVSVDGCDSRRETWAGGKKEWPLLTGRRIRDASACRHRATRSGLRTLT</sequence>